<comment type="caution">
    <text evidence="2">The sequence shown here is derived from an EMBL/GenBank/DDBJ whole genome shotgun (WGS) entry which is preliminary data.</text>
</comment>
<reference evidence="2 3" key="1">
    <citation type="journal article" date="2012" name="BMC Genomics">
        <title>Tools to kill: Genome of one of the most destructive plant pathogenic fungi Macrophomina phaseolina.</title>
        <authorList>
            <person name="Islam M.S."/>
            <person name="Haque M.S."/>
            <person name="Islam M.M."/>
            <person name="Emdad E.M."/>
            <person name="Halim A."/>
            <person name="Hossen Q.M.M."/>
            <person name="Hossain M.Z."/>
            <person name="Ahmed B."/>
            <person name="Rahim S."/>
            <person name="Rahman M.S."/>
            <person name="Alam M.M."/>
            <person name="Hou S."/>
            <person name="Wan X."/>
            <person name="Saito J.A."/>
            <person name="Alam M."/>
        </authorList>
    </citation>
    <scope>NUCLEOTIDE SEQUENCE [LARGE SCALE GENOMIC DNA]</scope>
    <source>
        <strain evidence="2 3">MS6</strain>
    </source>
</reference>
<dbReference type="VEuPathDB" id="FungiDB:MPH_00010"/>
<dbReference type="EMBL" id="AHHD01000004">
    <property type="protein sequence ID" value="EKG22636.1"/>
    <property type="molecule type" value="Genomic_DNA"/>
</dbReference>
<dbReference type="InParanoid" id="K2RJA4"/>
<organism evidence="2 3">
    <name type="scientific">Macrophomina phaseolina (strain MS6)</name>
    <name type="common">Charcoal rot fungus</name>
    <dbReference type="NCBI Taxonomy" id="1126212"/>
    <lineage>
        <taxon>Eukaryota</taxon>
        <taxon>Fungi</taxon>
        <taxon>Dikarya</taxon>
        <taxon>Ascomycota</taxon>
        <taxon>Pezizomycotina</taxon>
        <taxon>Dothideomycetes</taxon>
        <taxon>Dothideomycetes incertae sedis</taxon>
        <taxon>Botryosphaeriales</taxon>
        <taxon>Botryosphaeriaceae</taxon>
        <taxon>Macrophomina</taxon>
    </lineage>
</organism>
<protein>
    <submittedName>
        <fullName evidence="2">Uncharacterized protein</fullName>
    </submittedName>
</protein>
<name>K2RJA4_MACPH</name>
<dbReference type="Proteomes" id="UP000007129">
    <property type="component" value="Unassembled WGS sequence"/>
</dbReference>
<sequence length="197" mass="21145">MAPPMGGPTTVPSAARASNRPRYLDRSSSGTMSEHTTSAKTAMPPPPIPWTTRPPTMMPMFWAAPQRALPAAKSRTQPSTVAFRSKKSASWPTMSRKTEHEREYPLTIQVYSLVSNEREIVGSAIVITVESSAERNITMHREAKTAQKPSPMRVLPGGPLLSCSVDPTGATSGVERRVLGSKCSGGVEDIAAGMVLE</sequence>
<proteinExistence type="predicted"/>
<gene>
    <name evidence="2" type="ORF">MPH_00010</name>
</gene>
<evidence type="ECO:0000256" key="1">
    <source>
        <dbReference type="SAM" id="MobiDB-lite"/>
    </source>
</evidence>
<evidence type="ECO:0000313" key="3">
    <source>
        <dbReference type="Proteomes" id="UP000007129"/>
    </source>
</evidence>
<feature type="compositionally biased region" description="Polar residues" evidence="1">
    <location>
        <begin position="26"/>
        <end position="40"/>
    </location>
</feature>
<dbReference type="HOGENOM" id="CLU_1384392_0_0_1"/>
<evidence type="ECO:0000313" key="2">
    <source>
        <dbReference type="EMBL" id="EKG22636.1"/>
    </source>
</evidence>
<feature type="region of interest" description="Disordered" evidence="1">
    <location>
        <begin position="1"/>
        <end position="48"/>
    </location>
</feature>
<dbReference type="AlphaFoldDB" id="K2RJA4"/>
<accession>K2RJA4</accession>